<evidence type="ECO:0000313" key="2">
    <source>
        <dbReference type="EMBL" id="KAL2513646.1"/>
    </source>
</evidence>
<comment type="caution">
    <text evidence="2">The sequence shown here is derived from an EMBL/GenBank/DDBJ whole genome shotgun (WGS) entry which is preliminary data.</text>
</comment>
<keyword evidence="1" id="KW-0802">TPR repeat</keyword>
<dbReference type="Proteomes" id="UP001604277">
    <property type="component" value="Unassembled WGS sequence"/>
</dbReference>
<reference evidence="3" key="1">
    <citation type="submission" date="2024-07" db="EMBL/GenBank/DDBJ databases">
        <title>Two chromosome-level genome assemblies of Korean endemic species Abeliophyllum distichum and Forsythia ovata (Oleaceae).</title>
        <authorList>
            <person name="Jang H."/>
        </authorList>
    </citation>
    <scope>NUCLEOTIDE SEQUENCE [LARGE SCALE GENOMIC DNA]</scope>
</reference>
<proteinExistence type="predicted"/>
<evidence type="ECO:0000313" key="3">
    <source>
        <dbReference type="Proteomes" id="UP001604277"/>
    </source>
</evidence>
<dbReference type="PANTHER" id="PTHR12601">
    <property type="entry name" value="EUKARYOTIC TRANSLATION INITIATION FACTOR 3 SUBUNIT EIF-3"/>
    <property type="match status" value="1"/>
</dbReference>
<dbReference type="PROSITE" id="PS50005">
    <property type="entry name" value="TPR"/>
    <property type="match status" value="1"/>
</dbReference>
<dbReference type="Gene3D" id="1.25.40.10">
    <property type="entry name" value="Tetratricopeptide repeat domain"/>
    <property type="match status" value="1"/>
</dbReference>
<dbReference type="InterPro" id="IPR019734">
    <property type="entry name" value="TPR_rpt"/>
</dbReference>
<dbReference type="PANTHER" id="PTHR12601:SF39">
    <property type="entry name" value="PROTEIN REDUCED CHLOROPLAST COVERAGE 2"/>
    <property type="match status" value="1"/>
</dbReference>
<gene>
    <name evidence="2" type="ORF">Fot_27617</name>
</gene>
<dbReference type="AlphaFoldDB" id="A0ABD1TLN2"/>
<protein>
    <submittedName>
        <fullName evidence="2">Tetratricopeptide repeat domain-containing protein</fullName>
    </submittedName>
</protein>
<dbReference type="InterPro" id="IPR011990">
    <property type="entry name" value="TPR-like_helical_dom_sf"/>
</dbReference>
<dbReference type="InterPro" id="IPR027523">
    <property type="entry name" value="CLU_prot"/>
</dbReference>
<dbReference type="SUPFAM" id="SSF48452">
    <property type="entry name" value="TPR-like"/>
    <property type="match status" value="1"/>
</dbReference>
<dbReference type="Pfam" id="PF13424">
    <property type="entry name" value="TPR_12"/>
    <property type="match status" value="1"/>
</dbReference>
<feature type="repeat" description="TPR" evidence="1">
    <location>
        <begin position="109"/>
        <end position="142"/>
    </location>
</feature>
<evidence type="ECO:0000256" key="1">
    <source>
        <dbReference type="PROSITE-ProRule" id="PRU00339"/>
    </source>
</evidence>
<dbReference type="EMBL" id="JBFOLJ010000008">
    <property type="protein sequence ID" value="KAL2513646.1"/>
    <property type="molecule type" value="Genomic_DNA"/>
</dbReference>
<keyword evidence="3" id="KW-1185">Reference proteome</keyword>
<name>A0ABD1TLN2_9LAMI</name>
<accession>A0ABD1TLN2</accession>
<sequence length="200" mass="22450">MSRSSDLAVVFGAPLKLYFSVSSSSALCMQQFLCYELQQSNHLFLPFVSMRLRPKRHRLTQALTLSITPYDPLGNHTVAEVLGNQSVVAEKLALSRLVSVCGPYHRMTAGAYSLLAVVLYHTGDFNQATTYQQKALDINESDLGLDHPDTMKSYGDLAVFYYRLQHTELALNLNRQYFQLLNPIRRARAERGSASTLPFA</sequence>
<organism evidence="2 3">
    <name type="scientific">Forsythia ovata</name>
    <dbReference type="NCBI Taxonomy" id="205694"/>
    <lineage>
        <taxon>Eukaryota</taxon>
        <taxon>Viridiplantae</taxon>
        <taxon>Streptophyta</taxon>
        <taxon>Embryophyta</taxon>
        <taxon>Tracheophyta</taxon>
        <taxon>Spermatophyta</taxon>
        <taxon>Magnoliopsida</taxon>
        <taxon>eudicotyledons</taxon>
        <taxon>Gunneridae</taxon>
        <taxon>Pentapetalae</taxon>
        <taxon>asterids</taxon>
        <taxon>lamiids</taxon>
        <taxon>Lamiales</taxon>
        <taxon>Oleaceae</taxon>
        <taxon>Forsythieae</taxon>
        <taxon>Forsythia</taxon>
    </lineage>
</organism>